<evidence type="ECO:0000313" key="1">
    <source>
        <dbReference type="EMBL" id="SVC34401.1"/>
    </source>
</evidence>
<sequence>MYSTLLTKQNTLFSLIFSIFLTSFIIADPTDGCELDTNTLFITSEGNVLYKSDVDIAGFQFTVDGATVESAAGGDAAANGFTVSASGT</sequence>
<reference evidence="1" key="1">
    <citation type="submission" date="2018-05" db="EMBL/GenBank/DDBJ databases">
        <authorList>
            <person name="Lanie J.A."/>
            <person name="Ng W.-L."/>
            <person name="Kazmierczak K.M."/>
            <person name="Andrzejewski T.M."/>
            <person name="Davidsen T.M."/>
            <person name="Wayne K.J."/>
            <person name="Tettelin H."/>
            <person name="Glass J.I."/>
            <person name="Rusch D."/>
            <person name="Podicherti R."/>
            <person name="Tsui H.-C.T."/>
            <person name="Winkler M.E."/>
        </authorList>
    </citation>
    <scope>NUCLEOTIDE SEQUENCE</scope>
</reference>
<protein>
    <submittedName>
        <fullName evidence="1">Uncharacterized protein</fullName>
    </submittedName>
</protein>
<proteinExistence type="predicted"/>
<name>A0A382LHP8_9ZZZZ</name>
<accession>A0A382LHP8</accession>
<dbReference type="EMBL" id="UINC01086177">
    <property type="protein sequence ID" value="SVC34401.1"/>
    <property type="molecule type" value="Genomic_DNA"/>
</dbReference>
<feature type="non-terminal residue" evidence="1">
    <location>
        <position position="88"/>
    </location>
</feature>
<gene>
    <name evidence="1" type="ORF">METZ01_LOCUS287255</name>
</gene>
<dbReference type="AlphaFoldDB" id="A0A382LHP8"/>
<organism evidence="1">
    <name type="scientific">marine metagenome</name>
    <dbReference type="NCBI Taxonomy" id="408172"/>
    <lineage>
        <taxon>unclassified sequences</taxon>
        <taxon>metagenomes</taxon>
        <taxon>ecological metagenomes</taxon>
    </lineage>
</organism>